<organism evidence="1 2">
    <name type="scientific">Micromonospora narathiwatensis</name>
    <dbReference type="NCBI Taxonomy" id="299146"/>
    <lineage>
        <taxon>Bacteria</taxon>
        <taxon>Bacillati</taxon>
        <taxon>Actinomycetota</taxon>
        <taxon>Actinomycetes</taxon>
        <taxon>Micromonosporales</taxon>
        <taxon>Micromonosporaceae</taxon>
        <taxon>Micromonospora</taxon>
    </lineage>
</organism>
<dbReference type="RefSeq" id="WP_091191934.1">
    <property type="nucleotide sequence ID" value="NZ_LT594324.1"/>
</dbReference>
<reference evidence="1 2" key="1">
    <citation type="submission" date="2016-06" db="EMBL/GenBank/DDBJ databases">
        <authorList>
            <person name="Kjaerup R.B."/>
            <person name="Dalgaard T.S."/>
            <person name="Juul-Madsen H.R."/>
        </authorList>
    </citation>
    <scope>NUCLEOTIDE SEQUENCE [LARGE SCALE GENOMIC DNA]</scope>
    <source>
        <strain evidence="1 2">DSM 45248</strain>
    </source>
</reference>
<gene>
    <name evidence="1" type="ORF">GA0070621_0985</name>
</gene>
<sequence length="109" mass="12101">MKAAGMNESQYAQAPQAHPDSDFLATARVVLDIHRDDDGFCLGCHVYFRQLKPFPCEYHSWAARVIATYPRAAPSAGRASARNRRPAPLRLVQPATTSACDDTVVIRMR</sequence>
<keyword evidence="2" id="KW-1185">Reference proteome</keyword>
<dbReference type="EMBL" id="LT594324">
    <property type="protein sequence ID" value="SBT40519.1"/>
    <property type="molecule type" value="Genomic_DNA"/>
</dbReference>
<evidence type="ECO:0000313" key="1">
    <source>
        <dbReference type="EMBL" id="SBT40519.1"/>
    </source>
</evidence>
<proteinExistence type="predicted"/>
<dbReference type="AlphaFoldDB" id="A0A1A8Z9N6"/>
<evidence type="ECO:0000313" key="2">
    <source>
        <dbReference type="Proteomes" id="UP000198765"/>
    </source>
</evidence>
<dbReference type="OrthoDB" id="3391368at2"/>
<accession>A0A1A8Z9N6</accession>
<dbReference type="Proteomes" id="UP000198765">
    <property type="component" value="Chromosome I"/>
</dbReference>
<name>A0A1A8Z9N6_9ACTN</name>
<protein>
    <submittedName>
        <fullName evidence="1">Uncharacterized protein</fullName>
    </submittedName>
</protein>
<dbReference type="PATRIC" id="fig|299146.4.peg.1011"/>